<comment type="caution">
    <text evidence="2">The sequence shown here is derived from an EMBL/GenBank/DDBJ whole genome shotgun (WGS) entry which is preliminary data.</text>
</comment>
<keyword evidence="1" id="KW-0472">Membrane</keyword>
<keyword evidence="1" id="KW-0812">Transmembrane</keyword>
<dbReference type="EMBL" id="JAHSTX010000001">
    <property type="protein sequence ID" value="MBV4544666.1"/>
    <property type="molecule type" value="Genomic_DNA"/>
</dbReference>
<proteinExistence type="predicted"/>
<reference evidence="2" key="1">
    <citation type="submission" date="2021-06" db="EMBL/GenBank/DDBJ databases">
        <title>Updating the genus Pseudomonas: Description of 43 new species and partition of the Pseudomonas putida group.</title>
        <authorList>
            <person name="Girard L."/>
            <person name="Lood C."/>
            <person name="Vandamme P."/>
            <person name="Rokni-Zadeh H."/>
            <person name="Van Noort V."/>
            <person name="Hofte M."/>
            <person name="Lavigne R."/>
            <person name="De Mot R."/>
        </authorList>
    </citation>
    <scope>NUCLEOTIDE SEQUENCE</scope>
    <source>
        <strain evidence="2">SWRI88</strain>
    </source>
</reference>
<accession>A0ABS6RGD9</accession>
<sequence>MDDKERFDFAEKVYYYELERKEKLIARLSLPLAILVALLSFFSYMLDKAPTTYLGGVAVYFWVFYWYACICLAIGIWNFWRAWNLRVFDKALSTLEEIEAYRASMLKLYAEFEDGVEETEKQMSIFIYNQYVTGATTNALNNDRRLEYLNKLSTFMAATILFALVSFIPFYVYHHP</sequence>
<feature type="transmembrane region" description="Helical" evidence="1">
    <location>
        <begin position="152"/>
        <end position="173"/>
    </location>
</feature>
<keyword evidence="1" id="KW-1133">Transmembrane helix</keyword>
<feature type="transmembrane region" description="Helical" evidence="1">
    <location>
        <begin position="24"/>
        <end position="46"/>
    </location>
</feature>
<keyword evidence="3" id="KW-1185">Reference proteome</keyword>
<evidence type="ECO:0000313" key="2">
    <source>
        <dbReference type="EMBL" id="MBV4544666.1"/>
    </source>
</evidence>
<organism evidence="2 3">
    <name type="scientific">Pseudomonas triticicola</name>
    <dbReference type="NCBI Taxonomy" id="2842345"/>
    <lineage>
        <taxon>Bacteria</taxon>
        <taxon>Pseudomonadati</taxon>
        <taxon>Pseudomonadota</taxon>
        <taxon>Gammaproteobacteria</taxon>
        <taxon>Pseudomonadales</taxon>
        <taxon>Pseudomonadaceae</taxon>
        <taxon>Pseudomonas</taxon>
    </lineage>
</organism>
<feature type="transmembrane region" description="Helical" evidence="1">
    <location>
        <begin position="58"/>
        <end position="80"/>
    </location>
</feature>
<evidence type="ECO:0000313" key="3">
    <source>
        <dbReference type="Proteomes" id="UP001048763"/>
    </source>
</evidence>
<evidence type="ECO:0008006" key="4">
    <source>
        <dbReference type="Google" id="ProtNLM"/>
    </source>
</evidence>
<dbReference type="RefSeq" id="WP_217862755.1">
    <property type="nucleotide sequence ID" value="NZ_JAHSTX010000001.1"/>
</dbReference>
<evidence type="ECO:0000256" key="1">
    <source>
        <dbReference type="SAM" id="Phobius"/>
    </source>
</evidence>
<gene>
    <name evidence="2" type="ORF">KVG85_00935</name>
</gene>
<name>A0ABS6RGD9_9PSED</name>
<dbReference type="Proteomes" id="UP001048763">
    <property type="component" value="Unassembled WGS sequence"/>
</dbReference>
<protein>
    <recommendedName>
        <fullName evidence="4">SMODS and SLOG-associating 2TM effector domain-containing protein</fullName>
    </recommendedName>
</protein>